<dbReference type="Proteomes" id="UP001147653">
    <property type="component" value="Unassembled WGS sequence"/>
</dbReference>
<evidence type="ECO:0000313" key="2">
    <source>
        <dbReference type="EMBL" id="MDA0182848.1"/>
    </source>
</evidence>
<dbReference type="AlphaFoldDB" id="A0A9X3NAF4"/>
<feature type="domain" description="VOC" evidence="1">
    <location>
        <begin position="1"/>
        <end position="109"/>
    </location>
</feature>
<dbReference type="InterPro" id="IPR037523">
    <property type="entry name" value="VOC_core"/>
</dbReference>
<dbReference type="PROSITE" id="PS51819">
    <property type="entry name" value="VOC"/>
    <property type="match status" value="1"/>
</dbReference>
<dbReference type="Gene3D" id="3.10.180.10">
    <property type="entry name" value="2,3-Dihydroxybiphenyl 1,2-Dioxygenase, domain 1"/>
    <property type="match status" value="1"/>
</dbReference>
<dbReference type="EMBL" id="JAPDDP010000042">
    <property type="protein sequence ID" value="MDA0182848.1"/>
    <property type="molecule type" value="Genomic_DNA"/>
</dbReference>
<comment type="caution">
    <text evidence="2">The sequence shown here is derived from an EMBL/GenBank/DDBJ whole genome shotgun (WGS) entry which is preliminary data.</text>
</comment>
<dbReference type="PANTHER" id="PTHR33993">
    <property type="entry name" value="GLYOXALASE-RELATED"/>
    <property type="match status" value="1"/>
</dbReference>
<organism evidence="2 3">
    <name type="scientific">Solirubrobacter phytolaccae</name>
    <dbReference type="NCBI Taxonomy" id="1404360"/>
    <lineage>
        <taxon>Bacteria</taxon>
        <taxon>Bacillati</taxon>
        <taxon>Actinomycetota</taxon>
        <taxon>Thermoleophilia</taxon>
        <taxon>Solirubrobacterales</taxon>
        <taxon>Solirubrobacteraceae</taxon>
        <taxon>Solirubrobacter</taxon>
    </lineage>
</organism>
<dbReference type="InterPro" id="IPR029068">
    <property type="entry name" value="Glyas_Bleomycin-R_OHBP_Dase"/>
</dbReference>
<dbReference type="SUPFAM" id="SSF54593">
    <property type="entry name" value="Glyoxalase/Bleomycin resistance protein/Dihydroxybiphenyl dioxygenase"/>
    <property type="match status" value="1"/>
</dbReference>
<evidence type="ECO:0000313" key="3">
    <source>
        <dbReference type="Proteomes" id="UP001147653"/>
    </source>
</evidence>
<dbReference type="Pfam" id="PF00903">
    <property type="entry name" value="Glyoxalase"/>
    <property type="match status" value="1"/>
</dbReference>
<reference evidence="2" key="1">
    <citation type="submission" date="2022-10" db="EMBL/GenBank/DDBJ databases">
        <title>The WGS of Solirubrobacter phytolaccae KCTC 29190.</title>
        <authorList>
            <person name="Jiang Z."/>
        </authorList>
    </citation>
    <scope>NUCLEOTIDE SEQUENCE</scope>
    <source>
        <strain evidence="2">KCTC 29190</strain>
    </source>
</reference>
<dbReference type="InterPro" id="IPR052164">
    <property type="entry name" value="Anthracycline_SecMetBiosynth"/>
</dbReference>
<proteinExistence type="predicted"/>
<evidence type="ECO:0000259" key="1">
    <source>
        <dbReference type="PROSITE" id="PS51819"/>
    </source>
</evidence>
<gene>
    <name evidence="2" type="ORF">OJ997_21225</name>
</gene>
<sequence>MAAVWLPVTDMSRAVAFYGETLGLDVTEHDGDWSEVDANGLRIGLNSSESPAGDGGAAVAFQPDGDIEGEVERLKGAGVEFPTDISDHPWGRIVTFKDPDGNDLQLYSPPNQG</sequence>
<accession>A0A9X3NAF4</accession>
<dbReference type="InterPro" id="IPR004360">
    <property type="entry name" value="Glyas_Fos-R_dOase_dom"/>
</dbReference>
<protein>
    <submittedName>
        <fullName evidence="2">VOC family protein</fullName>
    </submittedName>
</protein>
<dbReference type="RefSeq" id="WP_270027231.1">
    <property type="nucleotide sequence ID" value="NZ_JAPDDP010000042.1"/>
</dbReference>
<name>A0A9X3NAF4_9ACTN</name>
<keyword evidence="3" id="KW-1185">Reference proteome</keyword>